<accession>A0AAX3LFA1</accession>
<dbReference type="AlphaFoldDB" id="A0AAX3LFA1"/>
<proteinExistence type="predicted"/>
<dbReference type="Proteomes" id="UP001210538">
    <property type="component" value="Chromosome"/>
</dbReference>
<keyword evidence="2" id="KW-1185">Reference proteome</keyword>
<gene>
    <name evidence="1" type="ORF">PHA72_04835</name>
</gene>
<sequence>MNSERRVSPLNPRLNRFIQETQAELFQLIDKWRFLKSGHKLVIPRPNKTDISYEGVVFSGSVRDVFWGDFIDPYIKLRSLELIKKTRELAEECNLPTDDALNDIGDMLYGMVIRIYDRMAETDRILRGDGMTFPPKTDVSRHIQFMQEVIVSEVNVEKMKANKPSSNNVFNFNGPNSPVQIGDGNTQSQTINMTIQQLVDEVARSGDTEAKSKLAALLKNPVVNTLLGAAAETLLSQLLK</sequence>
<evidence type="ECO:0000313" key="1">
    <source>
        <dbReference type="EMBL" id="WCE14206.1"/>
    </source>
</evidence>
<evidence type="ECO:0000313" key="2">
    <source>
        <dbReference type="Proteomes" id="UP001210538"/>
    </source>
</evidence>
<protein>
    <submittedName>
        <fullName evidence="1">Uncharacterized protein</fullName>
    </submittedName>
</protein>
<dbReference type="RefSeq" id="WP_126547853.1">
    <property type="nucleotide sequence ID" value="NZ_CP076536.1"/>
</dbReference>
<name>A0AAX3LFA1_9ENTR</name>
<dbReference type="EMBL" id="CP116347">
    <property type="protein sequence ID" value="WCE14206.1"/>
    <property type="molecule type" value="Genomic_DNA"/>
</dbReference>
<organism evidence="1 2">
    <name type="scientific">Enterobacter ludwigii</name>
    <dbReference type="NCBI Taxonomy" id="299767"/>
    <lineage>
        <taxon>Bacteria</taxon>
        <taxon>Pseudomonadati</taxon>
        <taxon>Pseudomonadota</taxon>
        <taxon>Gammaproteobacteria</taxon>
        <taxon>Enterobacterales</taxon>
        <taxon>Enterobacteriaceae</taxon>
        <taxon>Enterobacter</taxon>
        <taxon>Enterobacter cloacae complex</taxon>
    </lineage>
</organism>
<reference evidence="1 2" key="1">
    <citation type="submission" date="2023-01" db="EMBL/GenBank/DDBJ databases">
        <title>Genome sequence resource and annotation of Enterobacter ludwigii, an economically important pathogen of seedling wilt with strawberry.</title>
        <authorList>
            <person name="Xie Y."/>
        </authorList>
    </citation>
    <scope>NUCLEOTIDE SEQUENCE [LARGE SCALE GENOMIC DNA]</scope>
    <source>
        <strain evidence="1 2">CM-TZ4</strain>
    </source>
</reference>